<dbReference type="Bgee" id="ENSOANG00000042200">
    <property type="expression patterns" value="Expressed in liver and 7 other cell types or tissues"/>
</dbReference>
<evidence type="ECO:0000256" key="1">
    <source>
        <dbReference type="ARBA" id="ARBA00004141"/>
    </source>
</evidence>
<keyword evidence="6" id="KW-0472">Membrane</keyword>
<dbReference type="InterPro" id="IPR016817">
    <property type="entry name" value="MannP-dilichol_defect-1"/>
</dbReference>
<keyword evidence="3" id="KW-0812">Transmembrane</keyword>
<dbReference type="Pfam" id="PF04193">
    <property type="entry name" value="PQ-loop"/>
    <property type="match status" value="1"/>
</dbReference>
<evidence type="ECO:0000256" key="7">
    <source>
        <dbReference type="ARBA" id="ARBA00038475"/>
    </source>
</evidence>
<reference evidence="8" key="3">
    <citation type="submission" date="2025-09" db="UniProtKB">
        <authorList>
            <consortium name="Ensembl"/>
        </authorList>
    </citation>
    <scope>IDENTIFICATION</scope>
    <source>
        <strain evidence="8">Glennie</strain>
    </source>
</reference>
<dbReference type="Ensembl" id="ENSOANT00000056877.1">
    <property type="protein sequence ID" value="ENSOANP00000041576.1"/>
    <property type="gene ID" value="ENSOANG00000042200.1"/>
</dbReference>
<dbReference type="GeneTree" id="ENSGT00940000153916"/>
<dbReference type="SMART" id="SM00679">
    <property type="entry name" value="CTNS"/>
    <property type="match status" value="1"/>
</dbReference>
<dbReference type="PANTHER" id="PTHR12226">
    <property type="entry name" value="MANNOSE-P-DOLICHOL UTILIZATION DEFECT 1 LEC35 -RELATED"/>
    <property type="match status" value="1"/>
</dbReference>
<comment type="similarity">
    <text evidence="7">Belongs to the MPDU1 (TC 2.A.43.3) family.</text>
</comment>
<keyword evidence="2" id="KW-0813">Transport</keyword>
<reference evidence="8 9" key="1">
    <citation type="journal article" date="2008" name="Nature">
        <title>Genome analysis of the platypus reveals unique signatures of evolution.</title>
        <authorList>
            <person name="Warren W.C."/>
            <person name="Hillier L.W."/>
            <person name="Marshall Graves J.A."/>
            <person name="Birney E."/>
            <person name="Ponting C.P."/>
            <person name="Grutzner F."/>
            <person name="Belov K."/>
            <person name="Miller W."/>
            <person name="Clarke L."/>
            <person name="Chinwalla A.T."/>
            <person name="Yang S.P."/>
            <person name="Heger A."/>
            <person name="Locke D.P."/>
            <person name="Miethke P."/>
            <person name="Waters P.D."/>
            <person name="Veyrunes F."/>
            <person name="Fulton L."/>
            <person name="Fulton B."/>
            <person name="Graves T."/>
            <person name="Wallis J."/>
            <person name="Puente X.S."/>
            <person name="Lopez-Otin C."/>
            <person name="Ordonez G.R."/>
            <person name="Eichler E.E."/>
            <person name="Chen L."/>
            <person name="Cheng Z."/>
            <person name="Deakin J.E."/>
            <person name="Alsop A."/>
            <person name="Thompson K."/>
            <person name="Kirby P."/>
            <person name="Papenfuss A.T."/>
            <person name="Wakefield M.J."/>
            <person name="Olender T."/>
            <person name="Lancet D."/>
            <person name="Huttley G.A."/>
            <person name="Smit A.F."/>
            <person name="Pask A."/>
            <person name="Temple-Smith P."/>
            <person name="Batzer M.A."/>
            <person name="Walker J.A."/>
            <person name="Konkel M.K."/>
            <person name="Harris R.S."/>
            <person name="Whittington C.M."/>
            <person name="Wong E.S."/>
            <person name="Gemmell N.J."/>
            <person name="Buschiazzo E."/>
            <person name="Vargas Jentzsch I.M."/>
            <person name="Merkel A."/>
            <person name="Schmitz J."/>
            <person name="Zemann A."/>
            <person name="Churakov G."/>
            <person name="Kriegs J.O."/>
            <person name="Brosius J."/>
            <person name="Murchison E.P."/>
            <person name="Sachidanandam R."/>
            <person name="Smith C."/>
            <person name="Hannon G.J."/>
            <person name="Tsend-Ayush E."/>
            <person name="McMillan D."/>
            <person name="Attenborough R."/>
            <person name="Rens W."/>
            <person name="Ferguson-Smith M."/>
            <person name="Lefevre C.M."/>
            <person name="Sharp J.A."/>
            <person name="Nicholas K.R."/>
            <person name="Ray D.A."/>
            <person name="Kube M."/>
            <person name="Reinhardt R."/>
            <person name="Pringle T.H."/>
            <person name="Taylor J."/>
            <person name="Jones R.C."/>
            <person name="Nixon B."/>
            <person name="Dacheux J.L."/>
            <person name="Niwa H."/>
            <person name="Sekita Y."/>
            <person name="Huang X."/>
            <person name="Stark A."/>
            <person name="Kheradpour P."/>
            <person name="Kellis M."/>
            <person name="Flicek P."/>
            <person name="Chen Y."/>
            <person name="Webber C."/>
            <person name="Hardison R."/>
            <person name="Nelson J."/>
            <person name="Hallsworth-Pepin K."/>
            <person name="Delehaunty K."/>
            <person name="Markovic C."/>
            <person name="Minx P."/>
            <person name="Feng Y."/>
            <person name="Kremitzki C."/>
            <person name="Mitreva M."/>
            <person name="Glasscock J."/>
            <person name="Wylie T."/>
            <person name="Wohldmann P."/>
            <person name="Thiru P."/>
            <person name="Nhan M.N."/>
            <person name="Pohl C.S."/>
            <person name="Smith S.M."/>
            <person name="Hou S."/>
            <person name="Nefedov M."/>
            <person name="de Jong P.J."/>
            <person name="Renfree M.B."/>
            <person name="Mardis E.R."/>
            <person name="Wilson R.K."/>
        </authorList>
    </citation>
    <scope>NUCLEOTIDE SEQUENCE [LARGE SCALE GENOMIC DNA]</scope>
    <source>
        <strain evidence="8 9">Glennie</strain>
    </source>
</reference>
<keyword evidence="4" id="KW-0677">Repeat</keyword>
<protein>
    <submittedName>
        <fullName evidence="8">Mannose-P-dolichol utilization defect 1</fullName>
    </submittedName>
</protein>
<gene>
    <name evidence="8" type="primary">MPDU1</name>
</gene>
<organism evidence="8 9">
    <name type="scientific">Ornithorhynchus anatinus</name>
    <name type="common">Duckbill platypus</name>
    <dbReference type="NCBI Taxonomy" id="9258"/>
    <lineage>
        <taxon>Eukaryota</taxon>
        <taxon>Metazoa</taxon>
        <taxon>Chordata</taxon>
        <taxon>Craniata</taxon>
        <taxon>Vertebrata</taxon>
        <taxon>Euteleostomi</taxon>
        <taxon>Mammalia</taxon>
        <taxon>Monotremata</taxon>
        <taxon>Ornithorhynchidae</taxon>
        <taxon>Ornithorhynchus</taxon>
    </lineage>
</organism>
<evidence type="ECO:0000313" key="8">
    <source>
        <dbReference type="Ensembl" id="ENSOANP00000041576.1"/>
    </source>
</evidence>
<dbReference type="PANTHER" id="PTHR12226:SF2">
    <property type="entry name" value="MANNOSE-P-DOLICHOL UTILIZATION DEFECT 1 PROTEIN"/>
    <property type="match status" value="1"/>
</dbReference>
<comment type="subcellular location">
    <subcellularLocation>
        <location evidence="1">Membrane</location>
        <topology evidence="1">Multi-pass membrane protein</topology>
    </subcellularLocation>
</comment>
<evidence type="ECO:0000313" key="9">
    <source>
        <dbReference type="Proteomes" id="UP000002279"/>
    </source>
</evidence>
<proteinExistence type="inferred from homology"/>
<evidence type="ECO:0000256" key="2">
    <source>
        <dbReference type="ARBA" id="ARBA00022448"/>
    </source>
</evidence>
<keyword evidence="5" id="KW-1133">Transmembrane helix</keyword>
<evidence type="ECO:0000256" key="5">
    <source>
        <dbReference type="ARBA" id="ARBA00022989"/>
    </source>
</evidence>
<dbReference type="FunFam" id="1.20.1280.290:FF:000006">
    <property type="entry name" value="mannose-P-dolichol utilization defect 1 protein"/>
    <property type="match status" value="1"/>
</dbReference>
<evidence type="ECO:0000256" key="6">
    <source>
        <dbReference type="ARBA" id="ARBA00023136"/>
    </source>
</evidence>
<reference evidence="8" key="2">
    <citation type="submission" date="2025-08" db="UniProtKB">
        <authorList>
            <consortium name="Ensembl"/>
        </authorList>
    </citation>
    <scope>IDENTIFICATION</scope>
    <source>
        <strain evidence="8">Glennie</strain>
    </source>
</reference>
<evidence type="ECO:0000256" key="3">
    <source>
        <dbReference type="ARBA" id="ARBA00022692"/>
    </source>
</evidence>
<evidence type="ECO:0000256" key="4">
    <source>
        <dbReference type="ARBA" id="ARBA00022737"/>
    </source>
</evidence>
<dbReference type="InterPro" id="IPR006603">
    <property type="entry name" value="PQ-loop_rpt"/>
</dbReference>
<dbReference type="Gene3D" id="1.20.1280.290">
    <property type="match status" value="1"/>
</dbReference>
<dbReference type="AlphaFoldDB" id="A0A6I8NKF6"/>
<name>A0A6I8NKF6_ORNAN</name>
<dbReference type="GO" id="GO:0016020">
    <property type="term" value="C:membrane"/>
    <property type="evidence" value="ECO:0007669"/>
    <property type="project" value="UniProtKB-SubCell"/>
</dbReference>
<accession>A0A6I8NKF6</accession>
<keyword evidence="9" id="KW-1185">Reference proteome</keyword>
<dbReference type="Proteomes" id="UP000002279">
    <property type="component" value="Chromosome X5"/>
</dbReference>
<sequence length="177" mass="19582">MAAEGDEPLKRWLVPFLLPEECYDQFFLNWDLLHVPCLKILLSKGLGLGIVAGSLLVKLPQVFKILGAKSAEGLSFKSMFLELVALTGTMAYSIIHGFPFRDHLLDHVRPGRDPVAVPRHASGCDHLLASLQHAHRGRGEAPAGLHQLPQRPHRPALGRHRLLAVRGVPRPDLHVHP</sequence>